<gene>
    <name evidence="1" type="primary">Dere\GG26200</name>
    <name evidence="1" type="synonym">GG26200</name>
    <name evidence="1" type="ORF">Dere_GG26200</name>
</gene>
<proteinExistence type="predicted"/>
<organism evidence="1 2">
    <name type="scientific">Drosophila erecta</name>
    <name type="common">Fruit fly</name>
    <dbReference type="NCBI Taxonomy" id="7220"/>
    <lineage>
        <taxon>Eukaryota</taxon>
        <taxon>Metazoa</taxon>
        <taxon>Ecdysozoa</taxon>
        <taxon>Arthropoda</taxon>
        <taxon>Hexapoda</taxon>
        <taxon>Insecta</taxon>
        <taxon>Pterygota</taxon>
        <taxon>Neoptera</taxon>
        <taxon>Endopterygota</taxon>
        <taxon>Diptera</taxon>
        <taxon>Brachycera</taxon>
        <taxon>Muscomorpha</taxon>
        <taxon>Ephydroidea</taxon>
        <taxon>Drosophilidae</taxon>
        <taxon>Drosophila</taxon>
        <taxon>Sophophora</taxon>
    </lineage>
</organism>
<evidence type="ECO:0000313" key="1">
    <source>
        <dbReference type="EMBL" id="KQS30537.1"/>
    </source>
</evidence>
<dbReference type="eggNOG" id="ENOG502RWK8">
    <property type="taxonomic scope" value="Eukaryota"/>
</dbReference>
<evidence type="ECO:0000313" key="2">
    <source>
        <dbReference type="Proteomes" id="UP000008711"/>
    </source>
</evidence>
<dbReference type="EMBL" id="CH954180">
    <property type="protein sequence ID" value="KQS30537.1"/>
    <property type="molecule type" value="Genomic_DNA"/>
</dbReference>
<dbReference type="OrthoDB" id="7872816at2759"/>
<reference evidence="1 2" key="2">
    <citation type="journal article" date="2008" name="Bioinformatics">
        <title>Assembly reconciliation.</title>
        <authorList>
            <person name="Zimin A.V."/>
            <person name="Smith D.R."/>
            <person name="Sutton G."/>
            <person name="Yorke J.A."/>
        </authorList>
    </citation>
    <scope>NUCLEOTIDE SEQUENCE [LARGE SCALE GENOMIC DNA]</scope>
    <source>
        <strain evidence="1 2">TSC#14021-0224.01</strain>
    </source>
</reference>
<protein>
    <submittedName>
        <fullName evidence="1">Uncharacterized protein</fullName>
    </submittedName>
</protein>
<reference evidence="1 2" key="1">
    <citation type="journal article" date="2007" name="Nature">
        <title>Evolution of genes and genomes on the Drosophila phylogeny.</title>
        <authorList>
            <consortium name="Drosophila 12 Genomes Consortium"/>
            <person name="Clark A.G."/>
            <person name="Eisen M.B."/>
            <person name="Smith D.R."/>
            <person name="Bergman C.M."/>
            <person name="Oliver B."/>
            <person name="Markow T.A."/>
            <person name="Kaufman T.C."/>
            <person name="Kellis M."/>
            <person name="Gelbart W."/>
            <person name="Iyer V.N."/>
            <person name="Pollard D.A."/>
            <person name="Sackton T.B."/>
            <person name="Larracuente A.M."/>
            <person name="Singh N.D."/>
            <person name="Abad J.P."/>
            <person name="Abt D.N."/>
            <person name="Adryan B."/>
            <person name="Aguade M."/>
            <person name="Akashi H."/>
            <person name="Anderson W.W."/>
            <person name="Aquadro C.F."/>
            <person name="Ardell D.H."/>
            <person name="Arguello R."/>
            <person name="Artieri C.G."/>
            <person name="Barbash D.A."/>
            <person name="Barker D."/>
            <person name="Barsanti P."/>
            <person name="Batterham P."/>
            <person name="Batzoglou S."/>
            <person name="Begun D."/>
            <person name="Bhutkar A."/>
            <person name="Blanco E."/>
            <person name="Bosak S.A."/>
            <person name="Bradley R.K."/>
            <person name="Brand A.D."/>
            <person name="Brent M.R."/>
            <person name="Brooks A.N."/>
            <person name="Brown R.H."/>
            <person name="Butlin R.K."/>
            <person name="Caggese C."/>
            <person name="Calvi B.R."/>
            <person name="Bernardo de Carvalho A."/>
            <person name="Caspi A."/>
            <person name="Castrezana S."/>
            <person name="Celniker S.E."/>
            <person name="Chang J.L."/>
            <person name="Chapple C."/>
            <person name="Chatterji S."/>
            <person name="Chinwalla A."/>
            <person name="Civetta A."/>
            <person name="Clifton S.W."/>
            <person name="Comeron J.M."/>
            <person name="Costello J.C."/>
            <person name="Coyne J.A."/>
            <person name="Daub J."/>
            <person name="David R.G."/>
            <person name="Delcher A.L."/>
            <person name="Delehaunty K."/>
            <person name="Do C.B."/>
            <person name="Ebling H."/>
            <person name="Edwards K."/>
            <person name="Eickbush T."/>
            <person name="Evans J.D."/>
            <person name="Filipski A."/>
            <person name="Findeiss S."/>
            <person name="Freyhult E."/>
            <person name="Fulton L."/>
            <person name="Fulton R."/>
            <person name="Garcia A.C."/>
            <person name="Gardiner A."/>
            <person name="Garfield D.A."/>
            <person name="Garvin B.E."/>
            <person name="Gibson G."/>
            <person name="Gilbert D."/>
            <person name="Gnerre S."/>
            <person name="Godfrey J."/>
            <person name="Good R."/>
            <person name="Gotea V."/>
            <person name="Gravely B."/>
            <person name="Greenberg A.J."/>
            <person name="Griffiths-Jones S."/>
            <person name="Gross S."/>
            <person name="Guigo R."/>
            <person name="Gustafson E.A."/>
            <person name="Haerty W."/>
            <person name="Hahn M.W."/>
            <person name="Halligan D.L."/>
            <person name="Halpern A.L."/>
            <person name="Halter G.M."/>
            <person name="Han M.V."/>
            <person name="Heger A."/>
            <person name="Hillier L."/>
            <person name="Hinrichs A.S."/>
            <person name="Holmes I."/>
            <person name="Hoskins R.A."/>
            <person name="Hubisz M.J."/>
            <person name="Hultmark D."/>
            <person name="Huntley M.A."/>
            <person name="Jaffe D.B."/>
            <person name="Jagadeeshan S."/>
            <person name="Jeck W.R."/>
            <person name="Johnson J."/>
            <person name="Jones C.D."/>
            <person name="Jordan W.C."/>
            <person name="Karpen G.H."/>
            <person name="Kataoka E."/>
            <person name="Keightley P.D."/>
            <person name="Kheradpour P."/>
            <person name="Kirkness E.F."/>
            <person name="Koerich L.B."/>
            <person name="Kristiansen K."/>
            <person name="Kudrna D."/>
            <person name="Kulathinal R.J."/>
            <person name="Kumar S."/>
            <person name="Kwok R."/>
            <person name="Lander E."/>
            <person name="Langley C.H."/>
            <person name="Lapoint R."/>
            <person name="Lazzaro B.P."/>
            <person name="Lee S.J."/>
            <person name="Levesque L."/>
            <person name="Li R."/>
            <person name="Lin C.F."/>
            <person name="Lin M.F."/>
            <person name="Lindblad-Toh K."/>
            <person name="Llopart A."/>
            <person name="Long M."/>
            <person name="Low L."/>
            <person name="Lozovsky E."/>
            <person name="Lu J."/>
            <person name="Luo M."/>
            <person name="Machado C.A."/>
            <person name="Makalowski W."/>
            <person name="Marzo M."/>
            <person name="Matsuda M."/>
            <person name="Matzkin L."/>
            <person name="McAllister B."/>
            <person name="McBride C.S."/>
            <person name="McKernan B."/>
            <person name="McKernan K."/>
            <person name="Mendez-Lago M."/>
            <person name="Minx P."/>
            <person name="Mollenhauer M.U."/>
            <person name="Montooth K."/>
            <person name="Mount S.M."/>
            <person name="Mu X."/>
            <person name="Myers E."/>
            <person name="Negre B."/>
            <person name="Newfeld S."/>
            <person name="Nielsen R."/>
            <person name="Noor M.A."/>
            <person name="O'Grady P."/>
            <person name="Pachter L."/>
            <person name="Papaceit M."/>
            <person name="Parisi M.J."/>
            <person name="Parisi M."/>
            <person name="Parts L."/>
            <person name="Pedersen J.S."/>
            <person name="Pesole G."/>
            <person name="Phillippy A.M."/>
            <person name="Ponting C.P."/>
            <person name="Pop M."/>
            <person name="Porcelli D."/>
            <person name="Powell J.R."/>
            <person name="Prohaska S."/>
            <person name="Pruitt K."/>
            <person name="Puig M."/>
            <person name="Quesneville H."/>
            <person name="Ram K.R."/>
            <person name="Rand D."/>
            <person name="Rasmussen M.D."/>
            <person name="Reed L.K."/>
            <person name="Reenan R."/>
            <person name="Reily A."/>
            <person name="Remington K.A."/>
            <person name="Rieger T.T."/>
            <person name="Ritchie M.G."/>
            <person name="Robin C."/>
            <person name="Rogers Y.H."/>
            <person name="Rohde C."/>
            <person name="Rozas J."/>
            <person name="Rubenfield M.J."/>
            <person name="Ruiz A."/>
            <person name="Russo S."/>
            <person name="Salzberg S.L."/>
            <person name="Sanchez-Gracia A."/>
            <person name="Saranga D.J."/>
            <person name="Sato H."/>
            <person name="Schaeffer S.W."/>
            <person name="Schatz M.C."/>
            <person name="Schlenke T."/>
            <person name="Schwartz R."/>
            <person name="Segarra C."/>
            <person name="Singh R.S."/>
            <person name="Sirot L."/>
            <person name="Sirota M."/>
            <person name="Sisneros N.B."/>
            <person name="Smith C.D."/>
            <person name="Smith T.F."/>
            <person name="Spieth J."/>
            <person name="Stage D.E."/>
            <person name="Stark A."/>
            <person name="Stephan W."/>
            <person name="Strausberg R.L."/>
            <person name="Strempel S."/>
            <person name="Sturgill D."/>
            <person name="Sutton G."/>
            <person name="Sutton G.G."/>
            <person name="Tao W."/>
            <person name="Teichmann S."/>
            <person name="Tobari Y.N."/>
            <person name="Tomimura Y."/>
            <person name="Tsolas J.M."/>
            <person name="Valente V.L."/>
            <person name="Venter E."/>
            <person name="Venter J.C."/>
            <person name="Vicario S."/>
            <person name="Vieira F.G."/>
            <person name="Vilella A.J."/>
            <person name="Villasante A."/>
            <person name="Walenz B."/>
            <person name="Wang J."/>
            <person name="Wasserman M."/>
            <person name="Watts T."/>
            <person name="Wilson D."/>
            <person name="Wilson R.K."/>
            <person name="Wing R.A."/>
            <person name="Wolfner M.F."/>
            <person name="Wong A."/>
            <person name="Wong G.K."/>
            <person name="Wu C.I."/>
            <person name="Wu G."/>
            <person name="Yamamoto D."/>
            <person name="Yang H.P."/>
            <person name="Yang S.P."/>
            <person name="Yorke J.A."/>
            <person name="Yoshida K."/>
            <person name="Zdobnov E."/>
            <person name="Zhang P."/>
            <person name="Zhang Y."/>
            <person name="Zimin A.V."/>
            <person name="Baldwin J."/>
            <person name="Abdouelleil A."/>
            <person name="Abdulkadir J."/>
            <person name="Abebe A."/>
            <person name="Abera B."/>
            <person name="Abreu J."/>
            <person name="Acer S.C."/>
            <person name="Aftuck L."/>
            <person name="Alexander A."/>
            <person name="An P."/>
            <person name="Anderson E."/>
            <person name="Anderson S."/>
            <person name="Arachi H."/>
            <person name="Azer M."/>
            <person name="Bachantsang P."/>
            <person name="Barry A."/>
            <person name="Bayul T."/>
            <person name="Berlin A."/>
            <person name="Bessette D."/>
            <person name="Bloom T."/>
            <person name="Blye J."/>
            <person name="Boguslavskiy L."/>
            <person name="Bonnet C."/>
            <person name="Boukhgalter B."/>
            <person name="Bourzgui I."/>
            <person name="Brown A."/>
            <person name="Cahill P."/>
            <person name="Channer S."/>
            <person name="Cheshatsang Y."/>
            <person name="Chuda L."/>
            <person name="Citroen M."/>
            <person name="Collymore A."/>
            <person name="Cooke P."/>
            <person name="Costello M."/>
            <person name="D'Aco K."/>
            <person name="Daza R."/>
            <person name="De Haan G."/>
            <person name="DeGray S."/>
            <person name="DeMaso C."/>
            <person name="Dhargay N."/>
            <person name="Dooley K."/>
            <person name="Dooley E."/>
            <person name="Doricent M."/>
            <person name="Dorje P."/>
            <person name="Dorjee K."/>
            <person name="Dupes A."/>
            <person name="Elong R."/>
            <person name="Falk J."/>
            <person name="Farina A."/>
            <person name="Faro S."/>
            <person name="Ferguson D."/>
            <person name="Fisher S."/>
            <person name="Foley C.D."/>
            <person name="Franke A."/>
            <person name="Friedrich D."/>
            <person name="Gadbois L."/>
            <person name="Gearin G."/>
            <person name="Gearin C.R."/>
            <person name="Giannoukos G."/>
            <person name="Goode T."/>
            <person name="Graham J."/>
            <person name="Grandbois E."/>
            <person name="Grewal S."/>
            <person name="Gyaltsen K."/>
            <person name="Hafez N."/>
            <person name="Hagos B."/>
            <person name="Hall J."/>
            <person name="Henson C."/>
            <person name="Hollinger A."/>
            <person name="Honan T."/>
            <person name="Huard M.D."/>
            <person name="Hughes L."/>
            <person name="Hurhula B."/>
            <person name="Husby M.E."/>
            <person name="Kamat A."/>
            <person name="Kanga B."/>
            <person name="Kashin S."/>
            <person name="Khazanovich D."/>
            <person name="Kisner P."/>
            <person name="Lance K."/>
            <person name="Lara M."/>
            <person name="Lee W."/>
            <person name="Lennon N."/>
            <person name="Letendre F."/>
            <person name="LeVine R."/>
            <person name="Lipovsky A."/>
            <person name="Liu X."/>
            <person name="Liu J."/>
            <person name="Liu S."/>
            <person name="Lokyitsang T."/>
            <person name="Lokyitsang Y."/>
            <person name="Lubonja R."/>
            <person name="Lui A."/>
            <person name="MacDonald P."/>
            <person name="Magnisalis V."/>
            <person name="Maru K."/>
            <person name="Matthews C."/>
            <person name="McCusker W."/>
            <person name="McDonough S."/>
            <person name="Mehta T."/>
            <person name="Meldrim J."/>
            <person name="Meneus L."/>
            <person name="Mihai O."/>
            <person name="Mihalev A."/>
            <person name="Mihova T."/>
            <person name="Mittelman R."/>
            <person name="Mlenga V."/>
            <person name="Montmayeur A."/>
            <person name="Mulrain L."/>
            <person name="Navidi A."/>
            <person name="Naylor J."/>
            <person name="Negash T."/>
            <person name="Nguyen T."/>
            <person name="Nguyen N."/>
            <person name="Nicol R."/>
            <person name="Norbu C."/>
            <person name="Norbu N."/>
            <person name="Novod N."/>
            <person name="O'Neill B."/>
            <person name="Osman S."/>
            <person name="Markiewicz E."/>
            <person name="Oyono O.L."/>
            <person name="Patti C."/>
            <person name="Phunkhang P."/>
            <person name="Pierre F."/>
            <person name="Priest M."/>
            <person name="Raghuraman S."/>
            <person name="Rege F."/>
            <person name="Reyes R."/>
            <person name="Rise C."/>
            <person name="Rogov P."/>
            <person name="Ross K."/>
            <person name="Ryan E."/>
            <person name="Settipalli S."/>
            <person name="Shea T."/>
            <person name="Sherpa N."/>
            <person name="Shi L."/>
            <person name="Shih D."/>
            <person name="Sparrow T."/>
            <person name="Spaulding J."/>
            <person name="Stalker J."/>
            <person name="Stange-Thomann N."/>
            <person name="Stavropoulos S."/>
            <person name="Stone C."/>
            <person name="Strader C."/>
            <person name="Tesfaye S."/>
            <person name="Thomson T."/>
            <person name="Thoulutsang Y."/>
            <person name="Thoulutsang D."/>
            <person name="Topham K."/>
            <person name="Topping I."/>
            <person name="Tsamla T."/>
            <person name="Vassiliev H."/>
            <person name="Vo A."/>
            <person name="Wangchuk T."/>
            <person name="Wangdi T."/>
            <person name="Weiand M."/>
            <person name="Wilkinson J."/>
            <person name="Wilson A."/>
            <person name="Yadav S."/>
            <person name="Young G."/>
            <person name="Yu Q."/>
            <person name="Zembek L."/>
            <person name="Zhong D."/>
            <person name="Zimmer A."/>
            <person name="Zwirko Z."/>
            <person name="Jaffe D.B."/>
            <person name="Alvarez P."/>
            <person name="Brockman W."/>
            <person name="Butler J."/>
            <person name="Chin C."/>
            <person name="Gnerre S."/>
            <person name="Grabherr M."/>
            <person name="Kleber M."/>
            <person name="Mauceli E."/>
            <person name="MacCallum I."/>
        </authorList>
    </citation>
    <scope>NUCLEOTIDE SEQUENCE [LARGE SCALE GENOMIC DNA]</scope>
    <source>
        <strain evidence="1 2">TSC#14021-0224.01</strain>
    </source>
</reference>
<dbReference type="AlphaFoldDB" id="A0A0Q5T5K0"/>
<sequence>MGRSKVIRKKQLRRHSVKQENTEDYYLTPDEVQESVERWSFLWQYTPDCDSETEGSSTSTVTQQDPTAYGDWCLPGGEFDFQTTGKEMLMNLSKFPYPDLIHPPVLLDTKLPNTLRVNRRPYITHKIFEYVMPDIYNRAKEIMEPPVCEGAVGYDPMYFDPPMLIKPLCKYSKHPYFSATWNNTSEESWMNWRRCAKMLLELNESLVDYEKLPRGPKNCQYRRNKLLSGLGKDPERCTRWLRPRTRFTLNPEPDAIDKQWEGLEEEQLASDDLYADIGNEELETDTQPSCNASVSDDLIPRITQSQSDINRDYLRTSLIIRRCHSLNSILHQDHWLDLDVDRALFVVLDLDSDLESQPVCVLFRA</sequence>
<name>A0A0Q5T5K0_DROER</name>
<dbReference type="Proteomes" id="UP000008711">
    <property type="component" value="Unassembled WGS sequence"/>
</dbReference>
<accession>A0A0Q5T5K0</accession>
<keyword evidence="2" id="KW-1185">Reference proteome</keyword>